<gene>
    <name evidence="1" type="ORF">PCOR1329_LOCUS52023</name>
</gene>
<keyword evidence="2" id="KW-1185">Reference proteome</keyword>
<dbReference type="EMBL" id="CAUYUJ010016324">
    <property type="protein sequence ID" value="CAK0864030.1"/>
    <property type="molecule type" value="Genomic_DNA"/>
</dbReference>
<comment type="caution">
    <text evidence="1">The sequence shown here is derived from an EMBL/GenBank/DDBJ whole genome shotgun (WGS) entry which is preliminary data.</text>
</comment>
<dbReference type="Proteomes" id="UP001189429">
    <property type="component" value="Unassembled WGS sequence"/>
</dbReference>
<accession>A0ABN9UV89</accession>
<evidence type="ECO:0000313" key="1">
    <source>
        <dbReference type="EMBL" id="CAK0864030.1"/>
    </source>
</evidence>
<organism evidence="1 2">
    <name type="scientific">Prorocentrum cordatum</name>
    <dbReference type="NCBI Taxonomy" id="2364126"/>
    <lineage>
        <taxon>Eukaryota</taxon>
        <taxon>Sar</taxon>
        <taxon>Alveolata</taxon>
        <taxon>Dinophyceae</taxon>
        <taxon>Prorocentrales</taxon>
        <taxon>Prorocentraceae</taxon>
        <taxon>Prorocentrum</taxon>
    </lineage>
</organism>
<feature type="non-terminal residue" evidence="1">
    <location>
        <position position="124"/>
    </location>
</feature>
<protein>
    <submittedName>
        <fullName evidence="1">Uncharacterized protein</fullName>
    </submittedName>
</protein>
<evidence type="ECO:0000313" key="2">
    <source>
        <dbReference type="Proteomes" id="UP001189429"/>
    </source>
</evidence>
<sequence length="124" mass="13678">MIKAWCPLLCKNATTAEKCWLFGKVVFIGMIKTRQKYAIKAGKRGLFGKAVLVEMVVIVRVVFMKGWPTPGGVSRAVCSRASRLQGRGPRGVCLGSGPCRPRRFIRSLRSLLLLILFPDPPPPP</sequence>
<reference evidence="1" key="1">
    <citation type="submission" date="2023-10" db="EMBL/GenBank/DDBJ databases">
        <authorList>
            <person name="Chen Y."/>
            <person name="Shah S."/>
            <person name="Dougan E. K."/>
            <person name="Thang M."/>
            <person name="Chan C."/>
        </authorList>
    </citation>
    <scope>NUCLEOTIDE SEQUENCE [LARGE SCALE GENOMIC DNA]</scope>
</reference>
<proteinExistence type="predicted"/>
<name>A0ABN9UV89_9DINO</name>